<evidence type="ECO:0000256" key="1">
    <source>
        <dbReference type="ARBA" id="ARBA00001974"/>
    </source>
</evidence>
<evidence type="ECO:0000256" key="7">
    <source>
        <dbReference type="ARBA" id="ARBA00023157"/>
    </source>
</evidence>
<dbReference type="PROSITE" id="PS51324">
    <property type="entry name" value="ERV_ALR"/>
    <property type="match status" value="1"/>
</dbReference>
<keyword evidence="4 9" id="KW-0274">FAD</keyword>
<keyword evidence="5 9" id="KW-0560">Oxidoreductase</keyword>
<dbReference type="WBParaSite" id="SMUV_0000654201-mRNA-1">
    <property type="protein sequence ID" value="SMUV_0000654201-mRNA-1"/>
    <property type="gene ID" value="SMUV_0000654201"/>
</dbReference>
<dbReference type="SUPFAM" id="SSF69000">
    <property type="entry name" value="FAD-dependent thiol oxidase"/>
    <property type="match status" value="1"/>
</dbReference>
<keyword evidence="3 9" id="KW-0285">Flavoprotein</keyword>
<protein>
    <recommendedName>
        <fullName evidence="9">Sulfhydryl oxidase</fullName>
        <ecNumber evidence="9">1.8.3.2</ecNumber>
    </recommendedName>
</protein>
<feature type="region of interest" description="Disordered" evidence="10">
    <location>
        <begin position="24"/>
        <end position="57"/>
    </location>
</feature>
<proteinExistence type="predicted"/>
<accession>A0A0N5APG7</accession>
<evidence type="ECO:0000256" key="10">
    <source>
        <dbReference type="SAM" id="MobiDB-lite"/>
    </source>
</evidence>
<evidence type="ECO:0000259" key="11">
    <source>
        <dbReference type="PROSITE" id="PS51324"/>
    </source>
</evidence>
<dbReference type="Gene3D" id="1.20.120.310">
    <property type="entry name" value="ERV/ALR sulfhydryl oxidase domain"/>
    <property type="match status" value="1"/>
</dbReference>
<dbReference type="FunFam" id="1.20.120.310:FF:000003">
    <property type="entry name" value="Sulfhydryl oxidase"/>
    <property type="match status" value="1"/>
</dbReference>
<dbReference type="Pfam" id="PF04777">
    <property type="entry name" value="Evr1_Alr"/>
    <property type="match status" value="1"/>
</dbReference>
<dbReference type="GO" id="GO:0050660">
    <property type="term" value="F:flavin adenine dinucleotide binding"/>
    <property type="evidence" value="ECO:0007669"/>
    <property type="project" value="TreeGrafter"/>
</dbReference>
<dbReference type="InterPro" id="IPR039799">
    <property type="entry name" value="ALR/ERV"/>
</dbReference>
<evidence type="ECO:0000256" key="5">
    <source>
        <dbReference type="ARBA" id="ARBA00023002"/>
    </source>
</evidence>
<comment type="cofactor">
    <cofactor evidence="1 9">
        <name>FAD</name>
        <dbReference type="ChEBI" id="CHEBI:57692"/>
    </cofactor>
</comment>
<dbReference type="PANTHER" id="PTHR12645:SF0">
    <property type="entry name" value="FAD-LINKED SULFHYDRYL OXIDASE ALR"/>
    <property type="match status" value="1"/>
</dbReference>
<keyword evidence="6" id="KW-0496">Mitochondrion</keyword>
<keyword evidence="12" id="KW-1185">Reference proteome</keyword>
<organism evidence="12 13">
    <name type="scientific">Syphacia muris</name>
    <dbReference type="NCBI Taxonomy" id="451379"/>
    <lineage>
        <taxon>Eukaryota</taxon>
        <taxon>Metazoa</taxon>
        <taxon>Ecdysozoa</taxon>
        <taxon>Nematoda</taxon>
        <taxon>Chromadorea</taxon>
        <taxon>Rhabditida</taxon>
        <taxon>Spirurina</taxon>
        <taxon>Oxyuridomorpha</taxon>
        <taxon>Oxyuroidea</taxon>
        <taxon>Oxyuridae</taxon>
        <taxon>Syphacia</taxon>
    </lineage>
</organism>
<keyword evidence="7" id="KW-1015">Disulfide bond</keyword>
<comment type="subcellular location">
    <subcellularLocation>
        <location evidence="2">Mitochondrion intermembrane space</location>
    </subcellularLocation>
</comment>
<dbReference type="GO" id="GO:0016971">
    <property type="term" value="F:flavin-dependent sulfhydryl oxidase activity"/>
    <property type="evidence" value="ECO:0007669"/>
    <property type="project" value="InterPro"/>
</dbReference>
<evidence type="ECO:0000256" key="4">
    <source>
        <dbReference type="ARBA" id="ARBA00022827"/>
    </source>
</evidence>
<feature type="domain" description="ERV/ALR sulfhydryl oxidase" evidence="11">
    <location>
        <begin position="60"/>
        <end position="160"/>
    </location>
</feature>
<dbReference type="InterPro" id="IPR036774">
    <property type="entry name" value="ERV/ALR_sulphydryl_oxid_sf"/>
</dbReference>
<evidence type="ECO:0000256" key="8">
    <source>
        <dbReference type="ARBA" id="ARBA00048864"/>
    </source>
</evidence>
<dbReference type="GO" id="GO:0005758">
    <property type="term" value="C:mitochondrial intermembrane space"/>
    <property type="evidence" value="ECO:0007669"/>
    <property type="project" value="UniProtKB-SubCell"/>
</dbReference>
<evidence type="ECO:0000256" key="9">
    <source>
        <dbReference type="RuleBase" id="RU371123"/>
    </source>
</evidence>
<reference evidence="13" key="1">
    <citation type="submission" date="2017-02" db="UniProtKB">
        <authorList>
            <consortium name="WormBaseParasite"/>
        </authorList>
    </citation>
    <scope>IDENTIFICATION</scope>
</reference>
<dbReference type="PANTHER" id="PTHR12645">
    <property type="entry name" value="ALR/ERV"/>
    <property type="match status" value="1"/>
</dbReference>
<sequence>MDVTDKDCRTCMTVDQLMKRARELLRSRNENANEDKHSEEGPSKDVNKLEEKSENRRTDCPLDIEKLGRSTWDLLHTMAANYPDKPTAEDKYNMETMMNTLGKVYPCEHCAKELRKHLEKHPPNVESRETFSVWMCEMHNKVNEGLGKPKFDCRYWRERWLDGWKDGSCDY</sequence>
<dbReference type="InterPro" id="IPR017905">
    <property type="entry name" value="ERV/ALR_sulphydryl_oxidase"/>
</dbReference>
<dbReference type="EC" id="1.8.3.2" evidence="9"/>
<dbReference type="STRING" id="451379.A0A0N5APG7"/>
<evidence type="ECO:0000256" key="3">
    <source>
        <dbReference type="ARBA" id="ARBA00022630"/>
    </source>
</evidence>
<dbReference type="AlphaFoldDB" id="A0A0N5APG7"/>
<comment type="catalytic activity">
    <reaction evidence="8 9">
        <text>2 R'C(R)SH + O2 = R'C(R)S-S(R)CR' + H2O2</text>
        <dbReference type="Rhea" id="RHEA:17357"/>
        <dbReference type="ChEBI" id="CHEBI:15379"/>
        <dbReference type="ChEBI" id="CHEBI:16240"/>
        <dbReference type="ChEBI" id="CHEBI:16520"/>
        <dbReference type="ChEBI" id="CHEBI:17412"/>
        <dbReference type="EC" id="1.8.3.2"/>
    </reaction>
</comment>
<evidence type="ECO:0000313" key="13">
    <source>
        <dbReference type="WBParaSite" id="SMUV_0000654201-mRNA-1"/>
    </source>
</evidence>
<name>A0A0N5APG7_9BILA</name>
<dbReference type="Proteomes" id="UP000046393">
    <property type="component" value="Unplaced"/>
</dbReference>
<evidence type="ECO:0000256" key="2">
    <source>
        <dbReference type="ARBA" id="ARBA00004569"/>
    </source>
</evidence>
<evidence type="ECO:0000313" key="12">
    <source>
        <dbReference type="Proteomes" id="UP000046393"/>
    </source>
</evidence>
<evidence type="ECO:0000256" key="6">
    <source>
        <dbReference type="ARBA" id="ARBA00023128"/>
    </source>
</evidence>